<dbReference type="CDD" id="cd22338">
    <property type="entry name" value="NaeI-like"/>
    <property type="match status" value="1"/>
</dbReference>
<keyword evidence="6" id="KW-1185">Reference proteome</keyword>
<gene>
    <name evidence="5" type="ORF">FK530_21010</name>
</gene>
<dbReference type="InterPro" id="IPR011335">
    <property type="entry name" value="Restrct_endonuc-II-like"/>
</dbReference>
<comment type="caution">
    <text evidence="5">The sequence shown here is derived from an EMBL/GenBank/DDBJ whole genome shotgun (WGS) entry which is preliminary data.</text>
</comment>
<sequence length="318" mass="34859">MLASRYPHLVELDDPDLNDVVAALRRLDPDGERTAQVLRDTFDQLYDGVRTKRYSWEQLFKTEKTHFGTLIEINLQREFKFADGDKLDYQIAGHDVDAKYSQKMGSWMLPPEAVNQLCMVVTASDVDSSFSLGVVRAREEWLGKGQNRDAKRTLSAAGRPHIHWLTRDGDLPPNVLLHLSPSDIAAIFKPKGGTARISELFRRAPGKIVSRAAVCTAAAQLDPTRRLRGGKGGARGPLAAEGMVILSGAYDWQARAARQLGLPVPRRTEYVSAYVSPASPEWAGPIAVGKDGGSLVLMPVEPASATAFSTDWYSDSLG</sequence>
<dbReference type="SUPFAM" id="SSF52980">
    <property type="entry name" value="Restriction endonuclease-like"/>
    <property type="match status" value="1"/>
</dbReference>
<dbReference type="Gene3D" id="1.10.10.10">
    <property type="entry name" value="Winged helix-like DNA-binding domain superfamily/Winged helix DNA-binding domain"/>
    <property type="match status" value="1"/>
</dbReference>
<feature type="domain" description="Type II restriction enzyme NaeI" evidence="4">
    <location>
        <begin position="20"/>
        <end position="288"/>
    </location>
</feature>
<proteinExistence type="predicted"/>
<dbReference type="InterPro" id="IPR037057">
    <property type="entry name" value="DNA_rep_MutH/T2_RE_sf"/>
</dbReference>
<keyword evidence="2 5" id="KW-0255">Endonuclease</keyword>
<dbReference type="AlphaFoldDB" id="A0A5C5RW40"/>
<dbReference type="InterPro" id="IPR036388">
    <property type="entry name" value="WH-like_DNA-bd_sf"/>
</dbReference>
<evidence type="ECO:0000256" key="1">
    <source>
        <dbReference type="ARBA" id="ARBA00022722"/>
    </source>
</evidence>
<dbReference type="Gene3D" id="3.40.600.10">
    <property type="entry name" value="DNA mismatch repair MutH/Restriction endonuclease, type II"/>
    <property type="match status" value="1"/>
</dbReference>
<evidence type="ECO:0000256" key="2">
    <source>
        <dbReference type="ARBA" id="ARBA00022759"/>
    </source>
</evidence>
<dbReference type="InterPro" id="IPR015210">
    <property type="entry name" value="NaeI"/>
</dbReference>
<evidence type="ECO:0000313" key="5">
    <source>
        <dbReference type="EMBL" id="TWS26892.1"/>
    </source>
</evidence>
<keyword evidence="3" id="KW-0378">Hydrolase</keyword>
<accession>A0A5C5RW40</accession>
<evidence type="ECO:0000313" key="6">
    <source>
        <dbReference type="Proteomes" id="UP000319375"/>
    </source>
</evidence>
<dbReference type="GO" id="GO:0009307">
    <property type="term" value="P:DNA restriction-modification system"/>
    <property type="evidence" value="ECO:0007669"/>
    <property type="project" value="InterPro"/>
</dbReference>
<protein>
    <submittedName>
        <fullName evidence="5">Restriction endonuclease</fullName>
    </submittedName>
</protein>
<keyword evidence="1" id="KW-0540">Nuclease</keyword>
<evidence type="ECO:0000259" key="4">
    <source>
        <dbReference type="Pfam" id="PF09126"/>
    </source>
</evidence>
<dbReference type="GO" id="GO:0009036">
    <property type="term" value="F:type II site-specific deoxyribonuclease activity"/>
    <property type="evidence" value="ECO:0007669"/>
    <property type="project" value="InterPro"/>
</dbReference>
<reference evidence="5 6" key="1">
    <citation type="submission" date="2019-06" db="EMBL/GenBank/DDBJ databases">
        <title>Tsukamurella conjunctivitidis sp. nov., Tsukamurella assacharolytica sp. nov. and Tsukamurella sputae sp. nov. isolated from patients with conjunctivitis, bacteraemia (lymphoma) and respiratory infection (sputum) in Hong Kong.</title>
        <authorList>
            <person name="Teng J.L.L."/>
            <person name="Lee H.H."/>
            <person name="Fong J.Y.H."/>
            <person name="Fok K.M.N."/>
            <person name="Lau S.K.P."/>
            <person name="Woo P.C.Y."/>
        </authorList>
    </citation>
    <scope>NUCLEOTIDE SEQUENCE [LARGE SCALE GENOMIC DNA]</scope>
    <source>
        <strain evidence="5 6">HKU72</strain>
    </source>
</reference>
<dbReference type="Pfam" id="PF09126">
    <property type="entry name" value="NaeI"/>
    <property type="match status" value="1"/>
</dbReference>
<dbReference type="GO" id="GO:0003677">
    <property type="term" value="F:DNA binding"/>
    <property type="evidence" value="ECO:0007669"/>
    <property type="project" value="InterPro"/>
</dbReference>
<evidence type="ECO:0000256" key="3">
    <source>
        <dbReference type="ARBA" id="ARBA00022801"/>
    </source>
</evidence>
<name>A0A5C5RW40_9ACTN</name>
<organism evidence="5 6">
    <name type="scientific">Tsukamurella conjunctivitidis</name>
    <dbReference type="NCBI Taxonomy" id="2592068"/>
    <lineage>
        <taxon>Bacteria</taxon>
        <taxon>Bacillati</taxon>
        <taxon>Actinomycetota</taxon>
        <taxon>Actinomycetes</taxon>
        <taxon>Mycobacteriales</taxon>
        <taxon>Tsukamurellaceae</taxon>
        <taxon>Tsukamurella</taxon>
    </lineage>
</organism>
<dbReference type="Proteomes" id="UP000319375">
    <property type="component" value="Unassembled WGS sequence"/>
</dbReference>
<dbReference type="EMBL" id="VIGX01000020">
    <property type="protein sequence ID" value="TWS26892.1"/>
    <property type="molecule type" value="Genomic_DNA"/>
</dbReference>